<dbReference type="PANTHER" id="PTHR45947">
    <property type="entry name" value="SULFOQUINOVOSYL TRANSFERASE SQD2"/>
    <property type="match status" value="1"/>
</dbReference>
<proteinExistence type="predicted"/>
<comment type="caution">
    <text evidence="3">The sequence shown here is derived from an EMBL/GenBank/DDBJ whole genome shotgun (WGS) entry which is preliminary data.</text>
</comment>
<evidence type="ECO:0000313" key="3">
    <source>
        <dbReference type="EMBL" id="MBP3942305.1"/>
    </source>
</evidence>
<dbReference type="Gene3D" id="3.40.50.2000">
    <property type="entry name" value="Glycogen Phosphorylase B"/>
    <property type="match status" value="2"/>
</dbReference>
<dbReference type="EMBL" id="JAGKSB010000002">
    <property type="protein sequence ID" value="MBP3942305.1"/>
    <property type="molecule type" value="Genomic_DNA"/>
</dbReference>
<sequence>MIIAFFNTIKTWGGGEKWHFEAASHFAQLGYTVYFFGNKESELAAKIALVPKIHFIDFPLTNLSFLNPLTTQKLRKIFYKLQVETLIINHPGDLKVAAKAANYAGVKRVIYRRGSAIPIKDSWLNRRIFSKYVTAILANSQATKDTITAKNKHLFPKDKISVIYNPIAIEEFLSRPAQAVYHAQEGEIVLGNLGRLASEKNQKFLIDLSAALKAKGIKHRILIGGTGKLLPMLREYAQARGCQDEVIFLGFIGNVKDLLASIDIFILCSLWEGFGYVLAEASLAKKPVIAFNNSSIPEIVIHEKTGLLIPENNVEDAVDAVEKFRNNPTLAAEYGNNGFTYAQEKFNKTKIYAELTAYLLKA</sequence>
<feature type="domain" description="Glycosyltransferase subfamily 4-like N-terminal" evidence="2">
    <location>
        <begin position="12"/>
        <end position="170"/>
    </location>
</feature>
<dbReference type="PANTHER" id="PTHR45947:SF3">
    <property type="entry name" value="SULFOQUINOVOSYL TRANSFERASE SQD2"/>
    <property type="match status" value="1"/>
</dbReference>
<evidence type="ECO:0000259" key="2">
    <source>
        <dbReference type="Pfam" id="PF13439"/>
    </source>
</evidence>
<dbReference type="Pfam" id="PF00534">
    <property type="entry name" value="Glycos_transf_1"/>
    <property type="match status" value="1"/>
</dbReference>
<dbReference type="InterPro" id="IPR028098">
    <property type="entry name" value="Glyco_trans_4-like_N"/>
</dbReference>
<evidence type="ECO:0000313" key="4">
    <source>
        <dbReference type="Proteomes" id="UP000679691"/>
    </source>
</evidence>
<dbReference type="RefSeq" id="WP_353545788.1">
    <property type="nucleotide sequence ID" value="NZ_JAGKSB010000002.1"/>
</dbReference>
<name>A0A8T4H7P1_9SPHI</name>
<gene>
    <name evidence="3" type="ORF">J5U18_01785</name>
</gene>
<dbReference type="CDD" id="cd03811">
    <property type="entry name" value="GT4_GT28_WabH-like"/>
    <property type="match status" value="1"/>
</dbReference>
<reference evidence="3" key="1">
    <citation type="submission" date="2021-03" db="EMBL/GenBank/DDBJ databases">
        <authorList>
            <person name="Lu T."/>
            <person name="Wang Q."/>
            <person name="Han X."/>
        </authorList>
    </citation>
    <scope>NUCLEOTIDE SEQUENCE</scope>
    <source>
        <strain evidence="3">WQ 2009</strain>
    </source>
</reference>
<accession>A0A8T4H7P1</accession>
<dbReference type="SUPFAM" id="SSF53756">
    <property type="entry name" value="UDP-Glycosyltransferase/glycogen phosphorylase"/>
    <property type="match status" value="1"/>
</dbReference>
<dbReference type="AlphaFoldDB" id="A0A8T4H7P1"/>
<dbReference type="Pfam" id="PF13439">
    <property type="entry name" value="Glyco_transf_4"/>
    <property type="match status" value="1"/>
</dbReference>
<dbReference type="InterPro" id="IPR050194">
    <property type="entry name" value="Glycosyltransferase_grp1"/>
</dbReference>
<protein>
    <submittedName>
        <fullName evidence="3">Glycosyltransferase</fullName>
    </submittedName>
</protein>
<dbReference type="InterPro" id="IPR001296">
    <property type="entry name" value="Glyco_trans_1"/>
</dbReference>
<evidence type="ECO:0000259" key="1">
    <source>
        <dbReference type="Pfam" id="PF00534"/>
    </source>
</evidence>
<dbReference type="Proteomes" id="UP000679691">
    <property type="component" value="Unassembled WGS sequence"/>
</dbReference>
<keyword evidence="4" id="KW-1185">Reference proteome</keyword>
<feature type="domain" description="Glycosyl transferase family 1" evidence="1">
    <location>
        <begin position="182"/>
        <end position="338"/>
    </location>
</feature>
<organism evidence="3 4">
    <name type="scientific">Rhinopithecimicrobium faecis</name>
    <dbReference type="NCBI Taxonomy" id="2820698"/>
    <lineage>
        <taxon>Bacteria</taxon>
        <taxon>Pseudomonadati</taxon>
        <taxon>Bacteroidota</taxon>
        <taxon>Sphingobacteriia</taxon>
        <taxon>Sphingobacteriales</taxon>
        <taxon>Sphingobacteriaceae</taxon>
        <taxon>Rhinopithecimicrobium</taxon>
    </lineage>
</organism>
<dbReference type="GO" id="GO:0016758">
    <property type="term" value="F:hexosyltransferase activity"/>
    <property type="evidence" value="ECO:0007669"/>
    <property type="project" value="TreeGrafter"/>
</dbReference>